<keyword evidence="1" id="KW-0255">Endonuclease</keyword>
<dbReference type="GeneID" id="95516610"/>
<protein>
    <submittedName>
        <fullName evidence="1">Recombination endonuclease VII</fullName>
    </submittedName>
</protein>
<organism evidence="1 2">
    <name type="scientific">Streptomyces misionensis</name>
    <dbReference type="NCBI Taxonomy" id="67331"/>
    <lineage>
        <taxon>Bacteria</taxon>
        <taxon>Bacillati</taxon>
        <taxon>Actinomycetota</taxon>
        <taxon>Actinomycetes</taxon>
        <taxon>Kitasatosporales</taxon>
        <taxon>Streptomycetaceae</taxon>
        <taxon>Streptomyces</taxon>
    </lineage>
</organism>
<reference evidence="1 2" key="1">
    <citation type="submission" date="2016-10" db="EMBL/GenBank/DDBJ databases">
        <authorList>
            <person name="de Groot N.N."/>
        </authorList>
    </citation>
    <scope>NUCLEOTIDE SEQUENCE [LARGE SCALE GENOMIC DNA]</scope>
    <source>
        <strain evidence="1 2">DSM 40306</strain>
    </source>
</reference>
<dbReference type="Proteomes" id="UP000182375">
    <property type="component" value="Unassembled WGS sequence"/>
</dbReference>
<dbReference type="Gene3D" id="3.40.1800.10">
    <property type="entry name" value="His-Me finger endonucleases"/>
    <property type="match status" value="1"/>
</dbReference>
<dbReference type="SUPFAM" id="SSF54060">
    <property type="entry name" value="His-Me finger endonucleases"/>
    <property type="match status" value="1"/>
</dbReference>
<dbReference type="Pfam" id="PF02945">
    <property type="entry name" value="Endonuclease_7"/>
    <property type="match status" value="1"/>
</dbReference>
<dbReference type="InterPro" id="IPR004211">
    <property type="entry name" value="Endonuclease_7"/>
</dbReference>
<gene>
    <name evidence="1" type="ORF">SAMN04490357_7661</name>
</gene>
<dbReference type="InterPro" id="IPR044925">
    <property type="entry name" value="His-Me_finger_sf"/>
</dbReference>
<evidence type="ECO:0000313" key="1">
    <source>
        <dbReference type="EMBL" id="SEE58706.1"/>
    </source>
</evidence>
<dbReference type="RefSeq" id="WP_079172694.1">
    <property type="nucleotide sequence ID" value="NZ_FNTD01000005.1"/>
</dbReference>
<sequence length="267" mass="29905">MTGIEIIPQPPMPNGSTKTCEAFPPGTSLYPPCERPMRSNRLCDAHNQQSAAGKELRPIRQRRRTMPEFCSGPGAEESAPCGLPTIGKGLCNAHYQQDQRGGVLVPLFTLRISQDEASSLLEAGLKRCPACKDVKPLAEFGRSSAQLSGRSTYCAACQPDYVLMKRFKFSSMEAVRQFRESRDHRCDICKRQWQEGESAFHIDHDGACCPSRGPSCGRCVRGYLCHLCNTQGLSWYELVGRSITTVPVFEEYLRRYEHRRKTLLPDA</sequence>
<dbReference type="InterPro" id="IPR038563">
    <property type="entry name" value="Endonuclease_7_sf"/>
</dbReference>
<name>A0A1H5K1K1_9ACTN</name>
<keyword evidence="1" id="KW-0378">Hydrolase</keyword>
<evidence type="ECO:0000313" key="2">
    <source>
        <dbReference type="Proteomes" id="UP000182375"/>
    </source>
</evidence>
<proteinExistence type="predicted"/>
<keyword evidence="1" id="KW-0540">Nuclease</keyword>
<accession>A0A1H5K1K1</accession>
<dbReference type="AlphaFoldDB" id="A0A1H5K1K1"/>
<dbReference type="EMBL" id="FNTD01000005">
    <property type="protein sequence ID" value="SEE58706.1"/>
    <property type="molecule type" value="Genomic_DNA"/>
</dbReference>
<dbReference type="GO" id="GO:0004519">
    <property type="term" value="F:endonuclease activity"/>
    <property type="evidence" value="ECO:0007669"/>
    <property type="project" value="UniProtKB-KW"/>
</dbReference>